<dbReference type="Pfam" id="PF04542">
    <property type="entry name" value="Sigma70_r2"/>
    <property type="match status" value="1"/>
</dbReference>
<evidence type="ECO:0000256" key="3">
    <source>
        <dbReference type="ARBA" id="ARBA00023082"/>
    </source>
</evidence>
<dbReference type="GO" id="GO:0003677">
    <property type="term" value="F:DNA binding"/>
    <property type="evidence" value="ECO:0007669"/>
    <property type="project" value="UniProtKB-KW"/>
</dbReference>
<evidence type="ECO:0008006" key="10">
    <source>
        <dbReference type="Google" id="ProtNLM"/>
    </source>
</evidence>
<dbReference type="InterPro" id="IPR039425">
    <property type="entry name" value="RNA_pol_sigma-70-like"/>
</dbReference>
<dbReference type="GO" id="GO:0006352">
    <property type="term" value="P:DNA-templated transcription initiation"/>
    <property type="evidence" value="ECO:0007669"/>
    <property type="project" value="InterPro"/>
</dbReference>
<dbReference type="Proteomes" id="UP000271125">
    <property type="component" value="Unassembled WGS sequence"/>
</dbReference>
<dbReference type="InterPro" id="IPR013325">
    <property type="entry name" value="RNA_pol_sigma_r2"/>
</dbReference>
<proteinExistence type="inferred from homology"/>
<evidence type="ECO:0000256" key="5">
    <source>
        <dbReference type="ARBA" id="ARBA00023163"/>
    </source>
</evidence>
<feature type="domain" description="RNA polymerase sigma-70 region 2" evidence="6">
    <location>
        <begin position="21"/>
        <end position="88"/>
    </location>
</feature>
<keyword evidence="2" id="KW-0805">Transcription regulation</keyword>
<dbReference type="Gene3D" id="1.10.10.10">
    <property type="entry name" value="Winged helix-like DNA-binding domain superfamily/Winged helix DNA-binding domain"/>
    <property type="match status" value="1"/>
</dbReference>
<name>A0A660SH32_UNCT6</name>
<dbReference type="EMBL" id="QNBD01000152">
    <property type="protein sequence ID" value="RKX70094.1"/>
    <property type="molecule type" value="Genomic_DNA"/>
</dbReference>
<keyword evidence="5" id="KW-0804">Transcription</keyword>
<feature type="domain" description="RNA polymerase sigma factor 70 region 4 type 2" evidence="7">
    <location>
        <begin position="116"/>
        <end position="167"/>
    </location>
</feature>
<evidence type="ECO:0000313" key="8">
    <source>
        <dbReference type="EMBL" id="RKX70094.1"/>
    </source>
</evidence>
<dbReference type="InterPro" id="IPR013249">
    <property type="entry name" value="RNA_pol_sigma70_r4_t2"/>
</dbReference>
<protein>
    <recommendedName>
        <fullName evidence="10">RNA polymerase sigma factor</fullName>
    </recommendedName>
</protein>
<dbReference type="InterPro" id="IPR013324">
    <property type="entry name" value="RNA_pol_sigma_r3/r4-like"/>
</dbReference>
<comment type="caution">
    <text evidence="8">The sequence shown here is derived from an EMBL/GenBank/DDBJ whole genome shotgun (WGS) entry which is preliminary data.</text>
</comment>
<evidence type="ECO:0000256" key="1">
    <source>
        <dbReference type="ARBA" id="ARBA00010641"/>
    </source>
</evidence>
<accession>A0A660SH32</accession>
<organism evidence="8 9">
    <name type="scientific">candidate division TA06 bacterium</name>
    <dbReference type="NCBI Taxonomy" id="2250710"/>
    <lineage>
        <taxon>Bacteria</taxon>
        <taxon>Bacteria division TA06</taxon>
    </lineage>
</organism>
<dbReference type="Gene3D" id="1.10.1740.10">
    <property type="match status" value="1"/>
</dbReference>
<dbReference type="AlphaFoldDB" id="A0A660SH32"/>
<dbReference type="SUPFAM" id="SSF88946">
    <property type="entry name" value="Sigma2 domain of RNA polymerase sigma factors"/>
    <property type="match status" value="1"/>
</dbReference>
<dbReference type="NCBIfam" id="TIGR02937">
    <property type="entry name" value="sigma70-ECF"/>
    <property type="match status" value="1"/>
</dbReference>
<dbReference type="InterPro" id="IPR036388">
    <property type="entry name" value="WH-like_DNA-bd_sf"/>
</dbReference>
<keyword evidence="3" id="KW-0731">Sigma factor</keyword>
<evidence type="ECO:0000256" key="4">
    <source>
        <dbReference type="ARBA" id="ARBA00023125"/>
    </source>
</evidence>
<dbReference type="SUPFAM" id="SSF88659">
    <property type="entry name" value="Sigma3 and sigma4 domains of RNA polymerase sigma factors"/>
    <property type="match status" value="1"/>
</dbReference>
<dbReference type="PANTHER" id="PTHR43133">
    <property type="entry name" value="RNA POLYMERASE ECF-TYPE SIGMA FACTO"/>
    <property type="match status" value="1"/>
</dbReference>
<evidence type="ECO:0000313" key="9">
    <source>
        <dbReference type="Proteomes" id="UP000271125"/>
    </source>
</evidence>
<evidence type="ECO:0000259" key="7">
    <source>
        <dbReference type="Pfam" id="PF08281"/>
    </source>
</evidence>
<gene>
    <name evidence="8" type="ORF">DRP43_03710</name>
</gene>
<dbReference type="Pfam" id="PF08281">
    <property type="entry name" value="Sigma70_r4_2"/>
    <property type="match status" value="1"/>
</dbReference>
<evidence type="ECO:0000259" key="6">
    <source>
        <dbReference type="Pfam" id="PF04542"/>
    </source>
</evidence>
<keyword evidence="4" id="KW-0238">DNA-binding</keyword>
<dbReference type="PANTHER" id="PTHR43133:SF8">
    <property type="entry name" value="RNA POLYMERASE SIGMA FACTOR HI_1459-RELATED"/>
    <property type="match status" value="1"/>
</dbReference>
<dbReference type="GO" id="GO:0016987">
    <property type="term" value="F:sigma factor activity"/>
    <property type="evidence" value="ECO:0007669"/>
    <property type="project" value="UniProtKB-KW"/>
</dbReference>
<evidence type="ECO:0000256" key="2">
    <source>
        <dbReference type="ARBA" id="ARBA00023015"/>
    </source>
</evidence>
<dbReference type="InterPro" id="IPR014284">
    <property type="entry name" value="RNA_pol_sigma-70_dom"/>
</dbReference>
<comment type="similarity">
    <text evidence="1">Belongs to the sigma-70 factor family. ECF subfamily.</text>
</comment>
<reference evidence="8 9" key="1">
    <citation type="submission" date="2018-06" db="EMBL/GenBank/DDBJ databases">
        <title>Extensive metabolic versatility and redundancy in microbially diverse, dynamic hydrothermal sediments.</title>
        <authorList>
            <person name="Dombrowski N."/>
            <person name="Teske A."/>
            <person name="Baker B.J."/>
        </authorList>
    </citation>
    <scope>NUCLEOTIDE SEQUENCE [LARGE SCALE GENOMIC DNA]</scope>
    <source>
        <strain evidence="8">B10_G13</strain>
    </source>
</reference>
<dbReference type="CDD" id="cd06171">
    <property type="entry name" value="Sigma70_r4"/>
    <property type="match status" value="1"/>
</dbReference>
<sequence length="182" mass="21765">MRDKEIVNEVLKGNKEKFEMIIEQYEGLLKSIVYGMTYDIEQTQDLVQEIFLKSYLKINSYNPSYSFKSWLTTLARNHTIDYLRKKRNTLSIHNVDPVEYSYTDKDNTIKDEHNNMIEYAIRQLDENDRALIFLKYHEGYSNEELASCMNIPYSNIRTKIFRAKEKLGNIIKNMEYFKDIEV</sequence>
<dbReference type="InterPro" id="IPR007627">
    <property type="entry name" value="RNA_pol_sigma70_r2"/>
</dbReference>